<evidence type="ECO:0000313" key="4">
    <source>
        <dbReference type="EMBL" id="CAA9552153.1"/>
    </source>
</evidence>
<reference evidence="4" key="1">
    <citation type="submission" date="2020-02" db="EMBL/GenBank/DDBJ databases">
        <authorList>
            <person name="Meier V. D."/>
        </authorList>
    </citation>
    <scope>NUCLEOTIDE SEQUENCE</scope>
    <source>
        <strain evidence="4">AVDCRST_MAG43</strain>
    </source>
</reference>
<dbReference type="InterPro" id="IPR050463">
    <property type="entry name" value="Gfo/Idh/MocA_oxidrdct_glycsds"/>
</dbReference>
<organism evidence="4">
    <name type="scientific">uncultured Thermomicrobiales bacterium</name>
    <dbReference type="NCBI Taxonomy" id="1645740"/>
    <lineage>
        <taxon>Bacteria</taxon>
        <taxon>Pseudomonadati</taxon>
        <taxon>Thermomicrobiota</taxon>
        <taxon>Thermomicrobia</taxon>
        <taxon>Thermomicrobiales</taxon>
        <taxon>environmental samples</taxon>
    </lineage>
</organism>
<dbReference type="InterPro" id="IPR000683">
    <property type="entry name" value="Gfo/Idh/MocA-like_OxRdtase_N"/>
</dbReference>
<dbReference type="Gene3D" id="3.30.360.10">
    <property type="entry name" value="Dihydrodipicolinate Reductase, domain 2"/>
    <property type="match status" value="1"/>
</dbReference>
<protein>
    <submittedName>
        <fullName evidence="4">GH109</fullName>
    </submittedName>
</protein>
<dbReference type="Pfam" id="PF01408">
    <property type="entry name" value="GFO_IDH_MocA"/>
    <property type="match status" value="1"/>
</dbReference>
<dbReference type="EMBL" id="CADCWI010000059">
    <property type="protein sequence ID" value="CAA9552153.1"/>
    <property type="molecule type" value="Genomic_DNA"/>
</dbReference>
<dbReference type="Gene3D" id="3.40.50.720">
    <property type="entry name" value="NAD(P)-binding Rossmann-like Domain"/>
    <property type="match status" value="1"/>
</dbReference>
<feature type="domain" description="Gfo/Idh/MocA-like oxidoreductase N-terminal" evidence="2">
    <location>
        <begin position="4"/>
        <end position="121"/>
    </location>
</feature>
<evidence type="ECO:0000259" key="2">
    <source>
        <dbReference type="Pfam" id="PF01408"/>
    </source>
</evidence>
<sequence>MAEIRVGIIGVGWPGQRHIEGYQKHPDARIVAISDVNAAAAEQVKTQYNVDGARIFNDYRELLSGDHVDAVSICTPNFLHVPMAIDALDAGKHVLLEKPLAHTLQEGERLAAKVAEHPAQAFMIAFNNRYRPDSVVLKQRIEAGELGNIYYAKTGWLRGAAEFFLRGWFTQRNRSGGGPLIDLGVHMLDLSLWFMGNPRPVSVSGSVYHEFNDFMRESTGSDVDVEDLATAFIKLDNGATIVLDVSWLSHIEQSNLVYAQLFGTQGGARISRGLGNEAGGQEQMTINTTTGKGPARATLVQHPEFQTMQAQQQGFMLYESFRAEIADFVDSIEAGRQPGATITHGLDVLRVLDAIYRSAETGKEIDLRQSTAVDSGANPGAVLTTS</sequence>
<dbReference type="PANTHER" id="PTHR43818">
    <property type="entry name" value="BCDNA.GH03377"/>
    <property type="match status" value="1"/>
</dbReference>
<dbReference type="SUPFAM" id="SSF55347">
    <property type="entry name" value="Glyceraldehyde-3-phosphate dehydrogenase-like, C-terminal domain"/>
    <property type="match status" value="1"/>
</dbReference>
<dbReference type="InterPro" id="IPR004104">
    <property type="entry name" value="Gfo/Idh/MocA-like_OxRdtase_C"/>
</dbReference>
<dbReference type="GO" id="GO:0016491">
    <property type="term" value="F:oxidoreductase activity"/>
    <property type="evidence" value="ECO:0007669"/>
    <property type="project" value="UniProtKB-KW"/>
</dbReference>
<dbReference type="Pfam" id="PF02894">
    <property type="entry name" value="GFO_IDH_MocA_C"/>
    <property type="match status" value="1"/>
</dbReference>
<keyword evidence="1" id="KW-0560">Oxidoreductase</keyword>
<gene>
    <name evidence="4" type="ORF">AVDCRST_MAG43-1156</name>
</gene>
<dbReference type="PANTHER" id="PTHR43818:SF11">
    <property type="entry name" value="BCDNA.GH03377"/>
    <property type="match status" value="1"/>
</dbReference>
<dbReference type="AlphaFoldDB" id="A0A6J4UN62"/>
<evidence type="ECO:0000259" key="3">
    <source>
        <dbReference type="Pfam" id="PF02894"/>
    </source>
</evidence>
<accession>A0A6J4UN62</accession>
<dbReference type="GO" id="GO:0000166">
    <property type="term" value="F:nucleotide binding"/>
    <property type="evidence" value="ECO:0007669"/>
    <property type="project" value="InterPro"/>
</dbReference>
<feature type="domain" description="Gfo/Idh/MocA-like oxidoreductase C-terminal" evidence="3">
    <location>
        <begin position="138"/>
        <end position="367"/>
    </location>
</feature>
<dbReference type="InterPro" id="IPR036291">
    <property type="entry name" value="NAD(P)-bd_dom_sf"/>
</dbReference>
<proteinExistence type="predicted"/>
<name>A0A6J4UN62_9BACT</name>
<evidence type="ECO:0000256" key="1">
    <source>
        <dbReference type="ARBA" id="ARBA00023002"/>
    </source>
</evidence>
<dbReference type="SUPFAM" id="SSF51735">
    <property type="entry name" value="NAD(P)-binding Rossmann-fold domains"/>
    <property type="match status" value="1"/>
</dbReference>